<reference evidence="1 2" key="1">
    <citation type="journal article" date="2019" name="Commun. Biol.">
        <title>The bagworm genome reveals a unique fibroin gene that provides high tensile strength.</title>
        <authorList>
            <person name="Kono N."/>
            <person name="Nakamura H."/>
            <person name="Ohtoshi R."/>
            <person name="Tomita M."/>
            <person name="Numata K."/>
            <person name="Arakawa K."/>
        </authorList>
    </citation>
    <scope>NUCLEOTIDE SEQUENCE [LARGE SCALE GENOMIC DNA]</scope>
</reference>
<protein>
    <submittedName>
        <fullName evidence="1">Uncharacterized protein</fullName>
    </submittedName>
</protein>
<dbReference type="EMBL" id="BGZK01000798">
    <property type="protein sequence ID" value="GBP60867.1"/>
    <property type="molecule type" value="Genomic_DNA"/>
</dbReference>
<dbReference type="Proteomes" id="UP000299102">
    <property type="component" value="Unassembled WGS sequence"/>
</dbReference>
<gene>
    <name evidence="1" type="ORF">EVAR_26765_1</name>
</gene>
<accession>A0A4C1XF37</accession>
<name>A0A4C1XF37_EUMVA</name>
<comment type="caution">
    <text evidence="1">The sequence shown here is derived from an EMBL/GenBank/DDBJ whole genome shotgun (WGS) entry which is preliminary data.</text>
</comment>
<dbReference type="AlphaFoldDB" id="A0A4C1XF37"/>
<keyword evidence="2" id="KW-1185">Reference proteome</keyword>
<sequence length="82" mass="9575">MRSSWVKNQVSEDRALLQRPLSREAKRSDLHDATLRYEGLRPWARCGCGDDVRGQRLDAPPEARGQWDRFARARRRTKANII</sequence>
<evidence type="ECO:0000313" key="2">
    <source>
        <dbReference type="Proteomes" id="UP000299102"/>
    </source>
</evidence>
<evidence type="ECO:0000313" key="1">
    <source>
        <dbReference type="EMBL" id="GBP60867.1"/>
    </source>
</evidence>
<organism evidence="1 2">
    <name type="scientific">Eumeta variegata</name>
    <name type="common">Bagworm moth</name>
    <name type="synonym">Eumeta japonica</name>
    <dbReference type="NCBI Taxonomy" id="151549"/>
    <lineage>
        <taxon>Eukaryota</taxon>
        <taxon>Metazoa</taxon>
        <taxon>Ecdysozoa</taxon>
        <taxon>Arthropoda</taxon>
        <taxon>Hexapoda</taxon>
        <taxon>Insecta</taxon>
        <taxon>Pterygota</taxon>
        <taxon>Neoptera</taxon>
        <taxon>Endopterygota</taxon>
        <taxon>Lepidoptera</taxon>
        <taxon>Glossata</taxon>
        <taxon>Ditrysia</taxon>
        <taxon>Tineoidea</taxon>
        <taxon>Psychidae</taxon>
        <taxon>Oiketicinae</taxon>
        <taxon>Eumeta</taxon>
    </lineage>
</organism>
<proteinExistence type="predicted"/>